<evidence type="ECO:0000256" key="6">
    <source>
        <dbReference type="ARBA" id="ARBA00012483"/>
    </source>
</evidence>
<dbReference type="InterPro" id="IPR045132">
    <property type="entry name" value="UBE4"/>
</dbReference>
<comment type="similarity">
    <text evidence="5">Belongs to the ubiquitin conjugation factor E4 family.</text>
</comment>
<dbReference type="Pfam" id="PF10408">
    <property type="entry name" value="Ufd2P_core"/>
    <property type="match status" value="1"/>
</dbReference>
<dbReference type="PANTHER" id="PTHR13931:SF2">
    <property type="entry name" value="UBIQUITIN CONJUGATION FACTOR E4 B"/>
    <property type="match status" value="1"/>
</dbReference>
<comment type="subcellular location">
    <subcellularLocation>
        <location evidence="3">Cytoplasm</location>
    </subcellularLocation>
    <subcellularLocation>
        <location evidence="2">Nucleus</location>
    </subcellularLocation>
</comment>
<keyword evidence="8" id="KW-0808">Transferase</keyword>
<dbReference type="UniPathway" id="UPA00143"/>
<evidence type="ECO:0000256" key="7">
    <source>
        <dbReference type="ARBA" id="ARBA00022490"/>
    </source>
</evidence>
<evidence type="ECO:0000256" key="10">
    <source>
        <dbReference type="ARBA" id="ARBA00023242"/>
    </source>
</evidence>
<evidence type="ECO:0000256" key="9">
    <source>
        <dbReference type="ARBA" id="ARBA00022786"/>
    </source>
</evidence>
<evidence type="ECO:0000259" key="12">
    <source>
        <dbReference type="PROSITE" id="PS51698"/>
    </source>
</evidence>
<dbReference type="GO" id="GO:0034450">
    <property type="term" value="F:ubiquitin-ubiquitin ligase activity"/>
    <property type="evidence" value="ECO:0007669"/>
    <property type="project" value="InterPro"/>
</dbReference>
<feature type="domain" description="U-box" evidence="12">
    <location>
        <begin position="1079"/>
        <end position="1153"/>
    </location>
</feature>
<dbReference type="SUPFAM" id="SSF57850">
    <property type="entry name" value="RING/U-box"/>
    <property type="match status" value="1"/>
</dbReference>
<dbReference type="Gene3D" id="3.30.40.10">
    <property type="entry name" value="Zinc/RING finger domain, C3HC4 (zinc finger)"/>
    <property type="match status" value="1"/>
</dbReference>
<dbReference type="InterPro" id="IPR003613">
    <property type="entry name" value="Ubox_domain"/>
</dbReference>
<protein>
    <recommendedName>
        <fullName evidence="6">RING-type E3 ubiquitin transferase</fullName>
        <ecNumber evidence="6">2.3.2.27</ecNumber>
    </recommendedName>
</protein>
<dbReference type="FunFam" id="3.30.40.10:FF:000055">
    <property type="entry name" value="Ubiquitin conjugation factor e4 a"/>
    <property type="match status" value="1"/>
</dbReference>
<dbReference type="EMBL" id="KV906401">
    <property type="protein sequence ID" value="OON14809.1"/>
    <property type="molecule type" value="Genomic_DNA"/>
</dbReference>
<dbReference type="InterPro" id="IPR013083">
    <property type="entry name" value="Znf_RING/FYVE/PHD"/>
</dbReference>
<dbReference type="AlphaFoldDB" id="A0A1S8WK47"/>
<evidence type="ECO:0000256" key="5">
    <source>
        <dbReference type="ARBA" id="ARBA00007434"/>
    </source>
</evidence>
<evidence type="ECO:0000256" key="2">
    <source>
        <dbReference type="ARBA" id="ARBA00004123"/>
    </source>
</evidence>
<organism evidence="13 14">
    <name type="scientific">Opisthorchis viverrini</name>
    <name type="common">Southeast Asian liver fluke</name>
    <dbReference type="NCBI Taxonomy" id="6198"/>
    <lineage>
        <taxon>Eukaryota</taxon>
        <taxon>Metazoa</taxon>
        <taxon>Spiralia</taxon>
        <taxon>Lophotrochozoa</taxon>
        <taxon>Platyhelminthes</taxon>
        <taxon>Trematoda</taxon>
        <taxon>Digenea</taxon>
        <taxon>Opisthorchiida</taxon>
        <taxon>Opisthorchiata</taxon>
        <taxon>Opisthorchiidae</taxon>
        <taxon>Opisthorchis</taxon>
    </lineage>
</organism>
<dbReference type="GO" id="GO:0006511">
    <property type="term" value="P:ubiquitin-dependent protein catabolic process"/>
    <property type="evidence" value="ECO:0007669"/>
    <property type="project" value="InterPro"/>
</dbReference>
<dbReference type="GO" id="GO:0036503">
    <property type="term" value="P:ERAD pathway"/>
    <property type="evidence" value="ECO:0007669"/>
    <property type="project" value="InterPro"/>
</dbReference>
<dbReference type="GO" id="GO:0005737">
    <property type="term" value="C:cytoplasm"/>
    <property type="evidence" value="ECO:0007669"/>
    <property type="project" value="UniProtKB-SubCell"/>
</dbReference>
<gene>
    <name evidence="13" type="ORF">X801_09395</name>
</gene>
<dbReference type="Pfam" id="PF04564">
    <property type="entry name" value="U-box"/>
    <property type="match status" value="1"/>
</dbReference>
<comment type="catalytic activity">
    <reaction evidence="1">
        <text>S-ubiquitinyl-[E2 ubiquitin-conjugating enzyme]-L-cysteine + [acceptor protein]-L-lysine = [E2 ubiquitin-conjugating enzyme]-L-cysteine + N(6)-ubiquitinyl-[acceptor protein]-L-lysine.</text>
        <dbReference type="EC" id="2.3.2.27"/>
    </reaction>
</comment>
<name>A0A1S8WK47_OPIVI</name>
<sequence length="1237" mass="139983">MSHTTDEVRKKRIARLELHSFVGVESKERKVQESSVETFTKVPAGGESEADMDTSAPLESVVVNSSELSSREVPTAGGAGWSTCRMSPSEKPHVTVHGENAKAHKDLHAGVVDLILRIFSLTCDEQSRGGVLLRGSDGVVLICLTDNPFQEATENNPSTRFYAAMCFDLLSTALFQIRSAAYQALGNASKNSMNMPNFFQMEYLTICISKLREEKERQNSTKTGDSNSYLVTELLEELSRQLYLHIRLILKGLFTNTQSVRQVSHTPGDPWLASELIESPLIRLVIPGILPVCASLWTLANAHAYGQPLHSVITEERLEPPPGADEVLCSLLGELQLELATQKQASSLGCALEYPMQRIFEQLLMTLHFRIRHISMGSQQHGQVLSGLANLCNTCLVDGSRPITQLIVKLPCWNPPSVNSSAIEGRTMERLSFLGPFFAASVFADDDPTVVETAFPKSTHLEHEAERTTQALRLSYDLIWNQQFSLVKTLLGKLTRTEMLDYLTNVLRANADHAKIQCDHRFLSGEGFMLNISVLFQRLCIPINVDSVDSRYLFHPNCRWDLKDVTRINGSREAVMAFERRLDAEVRADGGWPALNFSTECFFLTAWAMQLGFQASIRKYQRRLQVIADLTRNIKLLSASRGQWAGPNSPAAQIRANETILERWNNELERQERSKLCCNVVLLHRGLLQAVSVYYASLSKLLLRVADHQPVSGLSASSTAPELFAFMPECLLDEISNYLVFVLRNFSNTPIPPIDRSSQNMLVTLVLFVICHAHFIRNPYLVAKFIEVLFFCDPAVSGRGNEFHTAVKLHPLSTTHLLSSLIQFYINVESTGATNEFYDKFSIRYNISTIFITWWREGFLKTLFIREAESNEQEFIKFTNRVINDMSFLLEEALDGLKRVRELQDLRNDTVRWSELPRQQQITHMGELETHERQVRSYLTLANQTVNMLFYLTSEIQAPFLRPEIVDKLAAMLNFNLVQLCGPKCSSLKVRNPDSYGWAPKTLLAQIVSIYRHLDTEDGQFALAVAKDDRCYSHDLFAQAHSLMSRHGIQTPNELDMFARLGEKVEELARNRTEVDYGEIPTEFCDTLISTLMDDPVMLPQSQAVVDRSTIMRHLLNQETDPFNRMPLTESDLIPLPDLKARIVAWKAEREALWRTARQQRKQNDTKQEETILAELKLTISLGLNYDRHSPCMGKHVTKQSRSTDKLEIIELRPINAALTVQQANSKNSEDKTSRGY</sequence>
<keyword evidence="9" id="KW-0833">Ubl conjugation pathway</keyword>
<keyword evidence="7" id="KW-0963">Cytoplasm</keyword>
<dbReference type="GO" id="GO:0000151">
    <property type="term" value="C:ubiquitin ligase complex"/>
    <property type="evidence" value="ECO:0007669"/>
    <property type="project" value="InterPro"/>
</dbReference>
<proteinExistence type="inferred from homology"/>
<evidence type="ECO:0000256" key="11">
    <source>
        <dbReference type="SAM" id="MobiDB-lite"/>
    </source>
</evidence>
<evidence type="ECO:0000256" key="8">
    <source>
        <dbReference type="ARBA" id="ARBA00022679"/>
    </source>
</evidence>
<keyword evidence="14" id="KW-1185">Reference proteome</keyword>
<accession>A0A1S8WK47</accession>
<evidence type="ECO:0000313" key="13">
    <source>
        <dbReference type="EMBL" id="OON14809.1"/>
    </source>
</evidence>
<dbReference type="PROSITE" id="PS51698">
    <property type="entry name" value="U_BOX"/>
    <property type="match status" value="1"/>
</dbReference>
<dbReference type="InterPro" id="IPR019474">
    <property type="entry name" value="Ub_conjug_fac_E4_core"/>
</dbReference>
<reference evidence="13 14" key="1">
    <citation type="submission" date="2015-03" db="EMBL/GenBank/DDBJ databases">
        <title>Draft genome of the nematode, Opisthorchis viverrini.</title>
        <authorList>
            <person name="Mitreva M."/>
        </authorList>
    </citation>
    <scope>NUCLEOTIDE SEQUENCE [LARGE SCALE GENOMIC DNA]</scope>
    <source>
        <strain evidence="13">Khon Kaen</strain>
    </source>
</reference>
<comment type="pathway">
    <text evidence="4">Protein modification; protein ubiquitination.</text>
</comment>
<evidence type="ECO:0000313" key="14">
    <source>
        <dbReference type="Proteomes" id="UP000243686"/>
    </source>
</evidence>
<dbReference type="GO" id="GO:0000209">
    <property type="term" value="P:protein polyubiquitination"/>
    <property type="evidence" value="ECO:0007669"/>
    <property type="project" value="TreeGrafter"/>
</dbReference>
<evidence type="ECO:0000256" key="1">
    <source>
        <dbReference type="ARBA" id="ARBA00000900"/>
    </source>
</evidence>
<dbReference type="EC" id="2.3.2.27" evidence="6"/>
<dbReference type="PANTHER" id="PTHR13931">
    <property type="entry name" value="UBIQUITINATION FACTOR E4"/>
    <property type="match status" value="1"/>
</dbReference>
<dbReference type="Proteomes" id="UP000243686">
    <property type="component" value="Unassembled WGS sequence"/>
</dbReference>
<dbReference type="GO" id="GO:0005634">
    <property type="term" value="C:nucleus"/>
    <property type="evidence" value="ECO:0007669"/>
    <property type="project" value="UniProtKB-SubCell"/>
</dbReference>
<keyword evidence="10" id="KW-0539">Nucleus</keyword>
<dbReference type="SMART" id="SM00504">
    <property type="entry name" value="Ubox"/>
    <property type="match status" value="1"/>
</dbReference>
<evidence type="ECO:0000256" key="3">
    <source>
        <dbReference type="ARBA" id="ARBA00004496"/>
    </source>
</evidence>
<feature type="region of interest" description="Disordered" evidence="11">
    <location>
        <begin position="67"/>
        <end position="91"/>
    </location>
</feature>
<evidence type="ECO:0000256" key="4">
    <source>
        <dbReference type="ARBA" id="ARBA00004906"/>
    </source>
</evidence>